<dbReference type="AlphaFoldDB" id="A0A1Q9DGZ7"/>
<sequence>MQPVLRRSLGADSQVQVTGATDVYRWPASSPGSNLLDEVGRGPIEEQAVSPPPLVQPPAPSRTSLGRWFSLLDFGDVRGSDWFTPSPFWPGLLAGSFVCQFPCSWHKHWKLWHAMQHLAPWSVQAYRAALPLRRASVVTAVSGPAASHPPAGVLDFLAASVSFRLVCNALRSRGVAWMFGTPRRVGLSLLRSLLPLAVFHFLPAGQSRIFVVEHPTSSSPVWRQELSLLRAFCSHFICLPHAEGIRHPSQIERPWYVWHGPSKGLRVGGDRDASDSEEEADKVADRLADGDNPARPLLMQAAERARKSGFSLAAAARALLGTAPAVDMIEARSVCGFHVQGSVEQLGSIRTGRMLRIPLLLYGRPVYKLEDEAQYLYFMHEGGCFLDGYSPSFKSFAAAADPAILSNLFEVEGYWAIGTHVGNARGSDSCHGFSWDLAITPDEIQKSWQVRESLKFAPFPTTESRMVEVERGRASRRQRDCFPLRCVANVEFKPSDMSTLRWSPLRDFVNVVVNSLNWLYGAKRSDTAPRERTLNQRHILTRIVNRAVDSLRGLQDVRAGSWERFLPDFVPFADKGSATCFQELVADRVDNLRLAAACDPTPSLPVAVQTVVADSEALFAGAPRGLELFENFSAGSRVEYVKLIVAQLRCGKLGLSQVCKGGGTSLAVGKPGGLRLREVWHGRRVSQAAEVPPKPRHLASPTALTLLEAGEDKPVRVSKRDASCWFDQLKLPQCLPQYMAKPAVSTTELVAAGMPSHEQARYLEDGQVWREGQYYPLHRVWPMGFSWSSYIAQEQMLDVCAKAGLAESSLLACDCETPESFDLATAVATDDVMLFSNAGPGITLAAAQALDCEFEERGLVRNAAKDVNDELSATCVGVNLVDGKYLDVPAARYLAMLLSFFFLHRRAVGSPKQVQQLLGALQWYDLLLRPKLSIYEAVYAFTRMELPCEVLAELSCSLCLAVFWRCDLTRPFLPLLGATDASTEYGFGASVVRTSEACVRRVARWAERQGAFIVMDGGADLAHRLGPGHQLDLSLDDFTDIFSVKSGCPAHINVLEGEAFVLFLRWLLRCSYGLFVMKFANALQMGPGHFAARLTSL</sequence>
<dbReference type="OrthoDB" id="442191at2759"/>
<dbReference type="Proteomes" id="UP000186817">
    <property type="component" value="Unassembled WGS sequence"/>
</dbReference>
<comment type="caution">
    <text evidence="1">The sequence shown here is derived from an EMBL/GenBank/DDBJ whole genome shotgun (WGS) entry which is preliminary data.</text>
</comment>
<reference evidence="1 2" key="1">
    <citation type="submission" date="2016-02" db="EMBL/GenBank/DDBJ databases">
        <title>Genome analysis of coral dinoflagellate symbionts highlights evolutionary adaptations to a symbiotic lifestyle.</title>
        <authorList>
            <person name="Aranda M."/>
            <person name="Li Y."/>
            <person name="Liew Y.J."/>
            <person name="Baumgarten S."/>
            <person name="Simakov O."/>
            <person name="Wilson M."/>
            <person name="Piel J."/>
            <person name="Ashoor H."/>
            <person name="Bougouffa S."/>
            <person name="Bajic V.B."/>
            <person name="Ryu T."/>
            <person name="Ravasi T."/>
            <person name="Bayer T."/>
            <person name="Micklem G."/>
            <person name="Kim H."/>
            <person name="Bhak J."/>
            <person name="Lajeunesse T.C."/>
            <person name="Voolstra C.R."/>
        </authorList>
    </citation>
    <scope>NUCLEOTIDE SEQUENCE [LARGE SCALE GENOMIC DNA]</scope>
    <source>
        <strain evidence="1 2">CCMP2467</strain>
    </source>
</reference>
<dbReference type="EMBL" id="LSRX01000541">
    <property type="protein sequence ID" value="OLP94443.1"/>
    <property type="molecule type" value="Genomic_DNA"/>
</dbReference>
<accession>A0A1Q9DGZ7</accession>
<evidence type="ECO:0000313" key="2">
    <source>
        <dbReference type="Proteomes" id="UP000186817"/>
    </source>
</evidence>
<organism evidence="1 2">
    <name type="scientific">Symbiodinium microadriaticum</name>
    <name type="common">Dinoflagellate</name>
    <name type="synonym">Zooxanthella microadriatica</name>
    <dbReference type="NCBI Taxonomy" id="2951"/>
    <lineage>
        <taxon>Eukaryota</taxon>
        <taxon>Sar</taxon>
        <taxon>Alveolata</taxon>
        <taxon>Dinophyceae</taxon>
        <taxon>Suessiales</taxon>
        <taxon>Symbiodiniaceae</taxon>
        <taxon>Symbiodinium</taxon>
    </lineage>
</organism>
<protein>
    <submittedName>
        <fullName evidence="1">Uncharacterized protein</fullName>
    </submittedName>
</protein>
<gene>
    <name evidence="1" type="ORF">AK812_SmicGene23538</name>
</gene>
<keyword evidence="2" id="KW-1185">Reference proteome</keyword>
<evidence type="ECO:0000313" key="1">
    <source>
        <dbReference type="EMBL" id="OLP94443.1"/>
    </source>
</evidence>
<name>A0A1Q9DGZ7_SYMMI</name>
<proteinExistence type="predicted"/>